<protein>
    <submittedName>
        <fullName evidence="2">Uncharacterized protein</fullName>
    </submittedName>
</protein>
<feature type="non-terminal residue" evidence="2">
    <location>
        <position position="240"/>
    </location>
</feature>
<name>A0A6J4SUR7_9ACTN</name>
<organism evidence="2">
    <name type="scientific">uncultured Solirubrobacteraceae bacterium</name>
    <dbReference type="NCBI Taxonomy" id="1162706"/>
    <lineage>
        <taxon>Bacteria</taxon>
        <taxon>Bacillati</taxon>
        <taxon>Actinomycetota</taxon>
        <taxon>Thermoleophilia</taxon>
        <taxon>Solirubrobacterales</taxon>
        <taxon>Solirubrobacteraceae</taxon>
        <taxon>environmental samples</taxon>
    </lineage>
</organism>
<feature type="compositionally biased region" description="Basic residues" evidence="1">
    <location>
        <begin position="170"/>
        <end position="192"/>
    </location>
</feature>
<feature type="compositionally biased region" description="Basic and acidic residues" evidence="1">
    <location>
        <begin position="203"/>
        <end position="215"/>
    </location>
</feature>
<evidence type="ECO:0000256" key="1">
    <source>
        <dbReference type="SAM" id="MobiDB-lite"/>
    </source>
</evidence>
<dbReference type="EMBL" id="CADCVQ010000095">
    <property type="protein sequence ID" value="CAA9505861.1"/>
    <property type="molecule type" value="Genomic_DNA"/>
</dbReference>
<evidence type="ECO:0000313" key="2">
    <source>
        <dbReference type="EMBL" id="CAA9505861.1"/>
    </source>
</evidence>
<dbReference type="AlphaFoldDB" id="A0A6J4SUR7"/>
<accession>A0A6J4SUR7</accession>
<proteinExistence type="predicted"/>
<feature type="compositionally biased region" description="Basic and acidic residues" evidence="1">
    <location>
        <begin position="1"/>
        <end position="25"/>
    </location>
</feature>
<feature type="region of interest" description="Disordered" evidence="1">
    <location>
        <begin position="128"/>
        <end position="240"/>
    </location>
</feature>
<reference evidence="2" key="1">
    <citation type="submission" date="2020-02" db="EMBL/GenBank/DDBJ databases">
        <authorList>
            <person name="Meier V. D."/>
        </authorList>
    </citation>
    <scope>NUCLEOTIDE SEQUENCE</scope>
    <source>
        <strain evidence="2">AVDCRST_MAG67</strain>
    </source>
</reference>
<feature type="compositionally biased region" description="Basic residues" evidence="1">
    <location>
        <begin position="128"/>
        <end position="156"/>
    </location>
</feature>
<gene>
    <name evidence="2" type="ORF">AVDCRST_MAG67-2425</name>
</gene>
<feature type="region of interest" description="Disordered" evidence="1">
    <location>
        <begin position="1"/>
        <end position="115"/>
    </location>
</feature>
<feature type="compositionally biased region" description="Basic and acidic residues" evidence="1">
    <location>
        <begin position="69"/>
        <end position="108"/>
    </location>
</feature>
<feature type="non-terminal residue" evidence="2">
    <location>
        <position position="1"/>
    </location>
</feature>
<sequence>EGAEVRMAEARVGAHDLVSDRRDGPPRGPDGGAHDRPRRRRRPAQGQRLDVRHRHAPRDGVHVHARGAAVDERVPPRDRELDVRRHAQARARDPRQARRRPGDRDRGRAAVHRRPCRARAVDPRLARRRRRLRPRGQRLRRGGRRARARLPVRRCPGRTAAQPGADDHRRPRAVPARRHGRAVHRQRRRAVLPRRGAVGAAERPTRRPAEPDLRRPRPRGVLRCAGDRRRRAHARARDRV</sequence>